<evidence type="ECO:0000313" key="3">
    <source>
        <dbReference type="Proteomes" id="UP000248333"/>
    </source>
</evidence>
<keyword evidence="1" id="KW-1133">Transmembrane helix</keyword>
<organism evidence="2 3">
    <name type="scientific">Micromonospora arborensis</name>
    <dbReference type="NCBI Taxonomy" id="2116518"/>
    <lineage>
        <taxon>Bacteria</taxon>
        <taxon>Bacillati</taxon>
        <taxon>Actinomycetota</taxon>
        <taxon>Actinomycetes</taxon>
        <taxon>Micromonosporales</taxon>
        <taxon>Micromonosporaceae</taxon>
        <taxon>Micromonospora</taxon>
    </lineage>
</organism>
<gene>
    <name evidence="2" type="ORF">C7C45_04920</name>
</gene>
<name>A0A318NP98_9ACTN</name>
<keyword evidence="1" id="KW-0812">Transmembrane</keyword>
<reference evidence="2 3" key="1">
    <citation type="submission" date="2018-03" db="EMBL/GenBank/DDBJ databases">
        <title>Bioinformatic expansion and discovery of thiopeptide antibiotics.</title>
        <authorList>
            <person name="Schwalen C.J."/>
            <person name="Hudson G.A."/>
            <person name="Mitchell D.A."/>
        </authorList>
    </citation>
    <scope>NUCLEOTIDE SEQUENCE [LARGE SCALE GENOMIC DNA]</scope>
    <source>
        <strain evidence="2 3">NRRL 8041</strain>
    </source>
</reference>
<feature type="transmembrane region" description="Helical" evidence="1">
    <location>
        <begin position="20"/>
        <end position="42"/>
    </location>
</feature>
<dbReference type="AlphaFoldDB" id="A0A318NP98"/>
<proteinExistence type="predicted"/>
<evidence type="ECO:0000313" key="2">
    <source>
        <dbReference type="EMBL" id="PYC75213.1"/>
    </source>
</evidence>
<sequence>MTTVTRGSRQRQTGETGGGVEHVLIGALVLIAALSIGALVYIVKLSGPDMGGIAQVAITTIGGVALAAISAIAVVLRKRPARRRS</sequence>
<keyword evidence="1" id="KW-0472">Membrane</keyword>
<dbReference type="Proteomes" id="UP000248333">
    <property type="component" value="Unassembled WGS sequence"/>
</dbReference>
<comment type="caution">
    <text evidence="2">The sequence shown here is derived from an EMBL/GenBank/DDBJ whole genome shotgun (WGS) entry which is preliminary data.</text>
</comment>
<dbReference type="EMBL" id="PYBV01000005">
    <property type="protein sequence ID" value="PYC75213.1"/>
    <property type="molecule type" value="Genomic_DNA"/>
</dbReference>
<keyword evidence="3" id="KW-1185">Reference proteome</keyword>
<dbReference type="RefSeq" id="WP_110562417.1">
    <property type="nucleotide sequence ID" value="NZ_PYBV01000005.1"/>
</dbReference>
<protein>
    <submittedName>
        <fullName evidence="2">Uncharacterized protein</fullName>
    </submittedName>
</protein>
<accession>A0A318NP98</accession>
<feature type="transmembrane region" description="Helical" evidence="1">
    <location>
        <begin position="54"/>
        <end position="76"/>
    </location>
</feature>
<evidence type="ECO:0000256" key="1">
    <source>
        <dbReference type="SAM" id="Phobius"/>
    </source>
</evidence>